<dbReference type="AlphaFoldDB" id="M9RGG2"/>
<dbReference type="Pfam" id="PF00583">
    <property type="entry name" value="Acetyltransf_1"/>
    <property type="match status" value="1"/>
</dbReference>
<gene>
    <name evidence="2" type="ORF">OA238_c11130</name>
</gene>
<protein>
    <submittedName>
        <fullName evidence="2">Acetyltransferase-like protein</fullName>
    </submittedName>
</protein>
<name>M9RGG2_9RHOB</name>
<dbReference type="Proteomes" id="UP000004688">
    <property type="component" value="Chromosome"/>
</dbReference>
<dbReference type="Gene3D" id="3.40.630.30">
    <property type="match status" value="1"/>
</dbReference>
<dbReference type="InterPro" id="IPR000182">
    <property type="entry name" value="GNAT_dom"/>
</dbReference>
<dbReference type="HOGENOM" id="CLU_013985_34_9_5"/>
<evidence type="ECO:0000313" key="2">
    <source>
        <dbReference type="EMBL" id="AGI71297.1"/>
    </source>
</evidence>
<dbReference type="KEGG" id="oar:OA238_c11130"/>
<dbReference type="GO" id="GO:0016747">
    <property type="term" value="F:acyltransferase activity, transferring groups other than amino-acyl groups"/>
    <property type="evidence" value="ECO:0007669"/>
    <property type="project" value="InterPro"/>
</dbReference>
<sequence>MAYLKAVFETGRNAANQSGYLSDVPDAKRRPHYPKGRTPMTTAIHLATPDDAPRLLTLIAAFHAECGIERSDEQRQAALMPLLQGSPLGAAWLFGPAKAPTGYTIITFGWSMEMGGMDAFIDELFIRPSVRKRGIASEVLMAISSSLAGVDVKALHLEVDRSDDATQRLYARAHFKLRDTCSLMTRLL</sequence>
<evidence type="ECO:0000313" key="3">
    <source>
        <dbReference type="Proteomes" id="UP000004688"/>
    </source>
</evidence>
<keyword evidence="2" id="KW-0808">Transferase</keyword>
<keyword evidence="3" id="KW-1185">Reference proteome</keyword>
<dbReference type="SUPFAM" id="SSF55729">
    <property type="entry name" value="Acyl-CoA N-acyltransferases (Nat)"/>
    <property type="match status" value="1"/>
</dbReference>
<evidence type="ECO:0000259" key="1">
    <source>
        <dbReference type="PROSITE" id="PS51186"/>
    </source>
</evidence>
<dbReference type="STRING" id="391616.OA238_c11130"/>
<dbReference type="EMBL" id="CP003742">
    <property type="protein sequence ID" value="AGI71297.1"/>
    <property type="molecule type" value="Genomic_DNA"/>
</dbReference>
<dbReference type="RefSeq" id="WP_015494508.1">
    <property type="nucleotide sequence ID" value="NC_020908.1"/>
</dbReference>
<dbReference type="InterPro" id="IPR016181">
    <property type="entry name" value="Acyl_CoA_acyltransferase"/>
</dbReference>
<reference evidence="2 3" key="1">
    <citation type="journal article" date="2013" name="PLoS ONE">
        <title>Poles Apart: Arctic and Antarctic Octadecabacter strains Share High Genome Plasticity and a New Type of Xanthorhodopsin.</title>
        <authorList>
            <person name="Vollmers J."/>
            <person name="Voget S."/>
            <person name="Dietrich S."/>
            <person name="Gollnow K."/>
            <person name="Smits M."/>
            <person name="Meyer K."/>
            <person name="Brinkhoff T."/>
            <person name="Simon M."/>
            <person name="Daniel R."/>
        </authorList>
    </citation>
    <scope>NUCLEOTIDE SEQUENCE [LARGE SCALE GENOMIC DNA]</scope>
    <source>
        <strain evidence="2 3">238</strain>
    </source>
</reference>
<dbReference type="PROSITE" id="PS51186">
    <property type="entry name" value="GNAT"/>
    <property type="match status" value="1"/>
</dbReference>
<accession>M9RGG2</accession>
<proteinExistence type="predicted"/>
<feature type="domain" description="N-acetyltransferase" evidence="1">
    <location>
        <begin position="42"/>
        <end position="188"/>
    </location>
</feature>
<dbReference type="eggNOG" id="COG0456">
    <property type="taxonomic scope" value="Bacteria"/>
</dbReference>
<organism evidence="2 3">
    <name type="scientific">Octadecabacter arcticus 238</name>
    <dbReference type="NCBI Taxonomy" id="391616"/>
    <lineage>
        <taxon>Bacteria</taxon>
        <taxon>Pseudomonadati</taxon>
        <taxon>Pseudomonadota</taxon>
        <taxon>Alphaproteobacteria</taxon>
        <taxon>Rhodobacterales</taxon>
        <taxon>Roseobacteraceae</taxon>
        <taxon>Octadecabacter</taxon>
    </lineage>
</organism>